<dbReference type="Proteomes" id="UP000240552">
    <property type="component" value="Segment"/>
</dbReference>
<dbReference type="RefSeq" id="YP_003987007.1">
    <property type="nucleotide sequence ID" value="NC_014649.1"/>
</dbReference>
<dbReference type="EMBL" id="HQ336222">
    <property type="protein sequence ID" value="ADO18667.1"/>
    <property type="molecule type" value="Genomic_DNA"/>
</dbReference>
<dbReference type="KEGG" id="vg:9925125"/>
<name>A0A0G2Y5P3_MIMIV</name>
<keyword evidence="5" id="KW-1185">Reference proteome</keyword>
<dbReference type="EMBL" id="JN036606">
    <property type="protein sequence ID" value="AEJ34737.1"/>
    <property type="molecule type" value="Genomic_DNA"/>
</dbReference>
<dbReference type="Proteomes" id="UP000274448">
    <property type="component" value="Segment"/>
</dbReference>
<keyword evidence="1" id="KW-0472">Membrane</keyword>
<evidence type="ECO:0000256" key="1">
    <source>
        <dbReference type="SAM" id="Phobius"/>
    </source>
</evidence>
<dbReference type="GeneID" id="9925125"/>
<feature type="transmembrane region" description="Helical" evidence="1">
    <location>
        <begin position="72"/>
        <end position="98"/>
    </location>
</feature>
<sequence length="140" mass="16174">MSCITTNNVKRLIILIIFVVIIWQFYYYASSKHNNNFLNEKIAIVPHDIKCLFNQPNCSEADVDGWSLVQAFIYFVVGLIIPNKYLIIIIVSIILEILKPFIGYEPKYIIGPLLNTTGYIVGSMLSPCKNNYKEKYQIFE</sequence>
<keyword evidence="1" id="KW-1133">Transmembrane helix</keyword>
<reference evidence="3 6" key="1">
    <citation type="journal article" date="2011" name="Proc. Natl. Acad. Sci. U.S.A.">
        <title>Mimivirus shows dramatic genome reduction after intraamoebal culture.</title>
        <authorList>
            <person name="Boyer M."/>
            <person name="Azza S."/>
            <person name="Barrassi L."/>
            <person name="Klose T."/>
            <person name="Campocasso A."/>
            <person name="Pagnier I."/>
            <person name="Fournous G."/>
            <person name="Borg A."/>
            <person name="Robert C."/>
            <person name="Zhang X."/>
            <person name="Desnues C."/>
            <person name="Henrissat B."/>
            <person name="Rossmann M.G."/>
            <person name="La Scola B."/>
            <person name="Raoult D."/>
        </authorList>
    </citation>
    <scope>NUCLEOTIDE SEQUENCE [LARGE SCALE GENOMIC DNA]</scope>
    <source>
        <strain evidence="3">M4</strain>
    </source>
</reference>
<evidence type="ECO:0000313" key="6">
    <source>
        <dbReference type="Proteomes" id="UP000240552"/>
    </source>
</evidence>
<evidence type="ECO:0000313" key="4">
    <source>
        <dbReference type="EMBL" id="AKI81168.1"/>
    </source>
</evidence>
<organismHost>
    <name type="scientific">Acanthamoeba polyphaga</name>
    <name type="common">Amoeba</name>
    <dbReference type="NCBI Taxonomy" id="5757"/>
</organismHost>
<dbReference type="EMBL" id="KM982403">
    <property type="protein sequence ID" value="AKI81168.1"/>
    <property type="molecule type" value="Genomic_DNA"/>
</dbReference>
<dbReference type="Proteomes" id="UP000201519">
    <property type="component" value="Segment"/>
</dbReference>
<accession>A0A0G2Y5P3</accession>
<organism evidence="2 5">
    <name type="scientific">Acanthamoeba polyphaga mimivirus</name>
    <name type="common">APMV</name>
    <dbReference type="NCBI Taxonomy" id="212035"/>
    <lineage>
        <taxon>Viruses</taxon>
        <taxon>Varidnaviria</taxon>
        <taxon>Bamfordvirae</taxon>
        <taxon>Nucleocytoviricota</taxon>
        <taxon>Megaviricetes</taxon>
        <taxon>Imitervirales</taxon>
        <taxon>Mimiviridae</taxon>
        <taxon>Megamimivirinae</taxon>
        <taxon>Mimivirus</taxon>
        <taxon>Mimivirus bradfordmassiliense</taxon>
    </lineage>
</organism>
<reference evidence="2 5" key="2">
    <citation type="journal article" date="2011" name="Virol. J.">
        <title>Breaking the 1000-gene barrier for Mimivirus using ultra-deep genome and transcriptome sequencing.</title>
        <authorList>
            <person name="Legendre M."/>
            <person name="Santini S."/>
            <person name="Rico A."/>
            <person name="Abergel C."/>
            <person name="Claverie J.M."/>
        </authorList>
    </citation>
    <scope>NUCLEOTIDE SEQUENCE [LARGE SCALE GENOMIC DNA]</scope>
</reference>
<reference evidence="4 7" key="3">
    <citation type="submission" date="2014-10" db="EMBL/GenBank/DDBJ databases">
        <title>Pan-genome analysis of Brazilian lineage A amoebal mimiviruses.</title>
        <authorList>
            <person name="Assis F.L."/>
            <person name="Abrahao J.S."/>
            <person name="Kroon E.G."/>
            <person name="Dornas F.P."/>
            <person name="Andrade K.R."/>
            <person name="Borato P.V.M."/>
            <person name="Pilotto M.R."/>
            <person name="Benamar S."/>
            <person name="LaScola B."/>
            <person name="Colson P."/>
        </authorList>
    </citation>
    <scope>NUCLEOTIDE SEQUENCE [LARGE SCALE GENOMIC DNA]</scope>
    <source>
        <strain evidence="4 7">Amazonia</strain>
    </source>
</reference>
<gene>
    <name evidence="2" type="primary">R495</name>
    <name evidence="3" type="ORF">MIMI_R495</name>
</gene>
<keyword evidence="1" id="KW-0812">Transmembrane</keyword>
<feature type="transmembrane region" description="Helical" evidence="1">
    <location>
        <begin position="12"/>
        <end position="29"/>
    </location>
</feature>
<evidence type="ECO:0000313" key="7">
    <source>
        <dbReference type="Proteomes" id="UP000274448"/>
    </source>
</evidence>
<accession>E3VYH0</accession>
<evidence type="ECO:0000313" key="2">
    <source>
        <dbReference type="EMBL" id="ADO18667.1"/>
    </source>
</evidence>
<protein>
    <submittedName>
        <fullName evidence="3">Uncharacterized protein R495</fullName>
    </submittedName>
</protein>
<evidence type="ECO:0000313" key="3">
    <source>
        <dbReference type="EMBL" id="AEJ34737.1"/>
    </source>
</evidence>
<proteinExistence type="predicted"/>
<evidence type="ECO:0000313" key="5">
    <source>
        <dbReference type="Proteomes" id="UP000201519"/>
    </source>
</evidence>
<dbReference type="OrthoDB" id="25778at10239"/>